<sequence length="152" mass="14156">MSFTRRIAKSALLTAAGAASVVGAAAGSAQAAPLPATPTLGGLSTLDSLDGQDLGGGVDGAVGNVSELAGAAGSEAVAEGVPAAGRTVGALGKSALPIADGLADEASAPGGDMLGKAVSNVTEDGLPTDALPTDKLTGNVPLGEGSLAGLPL</sequence>
<name>A0A927F3I3_9ACTN</name>
<dbReference type="PROSITE" id="PS51318">
    <property type="entry name" value="TAT"/>
    <property type="match status" value="1"/>
</dbReference>
<dbReference type="RefSeq" id="WP_191210927.1">
    <property type="nucleotide sequence ID" value="NZ_BAABKL010000033.1"/>
</dbReference>
<feature type="chain" id="PRO_5037219978" evidence="2">
    <location>
        <begin position="32"/>
        <end position="152"/>
    </location>
</feature>
<dbReference type="AlphaFoldDB" id="A0A927F3I3"/>
<evidence type="ECO:0000313" key="4">
    <source>
        <dbReference type="Proteomes" id="UP000632289"/>
    </source>
</evidence>
<proteinExistence type="predicted"/>
<accession>A0A927F3I3</accession>
<reference evidence="3" key="1">
    <citation type="submission" date="2020-09" db="EMBL/GenBank/DDBJ databases">
        <title>Secondary metabolite and genome analysis of marine Streptomyces chumphonensis KK1-2T.</title>
        <authorList>
            <person name="Phongsopitanun W."/>
            <person name="Kanchanasin P."/>
            <person name="Pittayakhajonwut P."/>
            <person name="Suwanborirux K."/>
            <person name="Tanasupawat S."/>
        </authorList>
    </citation>
    <scope>NUCLEOTIDE SEQUENCE</scope>
    <source>
        <strain evidence="3">KK1-2</strain>
    </source>
</reference>
<organism evidence="3 4">
    <name type="scientific">Streptomyces chumphonensis</name>
    <dbReference type="NCBI Taxonomy" id="1214925"/>
    <lineage>
        <taxon>Bacteria</taxon>
        <taxon>Bacillati</taxon>
        <taxon>Actinomycetota</taxon>
        <taxon>Actinomycetes</taxon>
        <taxon>Kitasatosporales</taxon>
        <taxon>Streptomycetaceae</taxon>
        <taxon>Streptomyces</taxon>
    </lineage>
</organism>
<keyword evidence="4" id="KW-1185">Reference proteome</keyword>
<keyword evidence="2" id="KW-0732">Signal</keyword>
<evidence type="ECO:0000313" key="3">
    <source>
        <dbReference type="EMBL" id="MBD3933636.1"/>
    </source>
</evidence>
<dbReference type="EMBL" id="JACXYU010000010">
    <property type="protein sequence ID" value="MBD3933636.1"/>
    <property type="molecule type" value="Genomic_DNA"/>
</dbReference>
<dbReference type="InterPro" id="IPR006311">
    <property type="entry name" value="TAT_signal"/>
</dbReference>
<dbReference type="GO" id="GO:0005524">
    <property type="term" value="F:ATP binding"/>
    <property type="evidence" value="ECO:0007669"/>
    <property type="project" value="UniProtKB-KW"/>
</dbReference>
<feature type="signal peptide" evidence="2">
    <location>
        <begin position="1"/>
        <end position="31"/>
    </location>
</feature>
<keyword evidence="3" id="KW-0547">Nucleotide-binding</keyword>
<gene>
    <name evidence="3" type="ORF">IF129_19020</name>
</gene>
<keyword evidence="3" id="KW-0067">ATP-binding</keyword>
<feature type="region of interest" description="Disordered" evidence="1">
    <location>
        <begin position="125"/>
        <end position="152"/>
    </location>
</feature>
<comment type="caution">
    <text evidence="3">The sequence shown here is derived from an EMBL/GenBank/DDBJ whole genome shotgun (WGS) entry which is preliminary data.</text>
</comment>
<protein>
    <submittedName>
        <fullName evidence="3">ATP-binding protein</fullName>
    </submittedName>
</protein>
<evidence type="ECO:0000256" key="2">
    <source>
        <dbReference type="SAM" id="SignalP"/>
    </source>
</evidence>
<evidence type="ECO:0000256" key="1">
    <source>
        <dbReference type="SAM" id="MobiDB-lite"/>
    </source>
</evidence>
<dbReference type="Proteomes" id="UP000632289">
    <property type="component" value="Unassembled WGS sequence"/>
</dbReference>